<reference evidence="1" key="1">
    <citation type="journal article" date="2014" name="Front. Microbiol.">
        <title>High frequency of phylogenetically diverse reductive dehalogenase-homologous genes in deep subseafloor sedimentary metagenomes.</title>
        <authorList>
            <person name="Kawai M."/>
            <person name="Futagami T."/>
            <person name="Toyoda A."/>
            <person name="Takaki Y."/>
            <person name="Nishi S."/>
            <person name="Hori S."/>
            <person name="Arai W."/>
            <person name="Tsubouchi T."/>
            <person name="Morono Y."/>
            <person name="Uchiyama I."/>
            <person name="Ito T."/>
            <person name="Fujiyama A."/>
            <person name="Inagaki F."/>
            <person name="Takami H."/>
        </authorList>
    </citation>
    <scope>NUCLEOTIDE SEQUENCE</scope>
    <source>
        <strain evidence="1">Expedition CK06-06</strain>
    </source>
</reference>
<evidence type="ECO:0000313" key="1">
    <source>
        <dbReference type="EMBL" id="GAG28286.1"/>
    </source>
</evidence>
<organism evidence="1">
    <name type="scientific">marine sediment metagenome</name>
    <dbReference type="NCBI Taxonomy" id="412755"/>
    <lineage>
        <taxon>unclassified sequences</taxon>
        <taxon>metagenomes</taxon>
        <taxon>ecological metagenomes</taxon>
    </lineage>
</organism>
<accession>X0XTU3</accession>
<evidence type="ECO:0008006" key="2">
    <source>
        <dbReference type="Google" id="ProtNLM"/>
    </source>
</evidence>
<sequence>MVQKLELIREEKLYRLTPGKKKSDRLEASGVALLDKETALVIFDSLNLIARIDLSLKPDKRNRLFPAPSIGEGFEDIAIDHDGKRVFCIIETMEDTDGKYRGFVSEYDHE</sequence>
<name>X0XTU3_9ZZZZ</name>
<protein>
    <recommendedName>
        <fullName evidence="2">Phytase-like domain-containing protein</fullName>
    </recommendedName>
</protein>
<comment type="caution">
    <text evidence="1">The sequence shown here is derived from an EMBL/GenBank/DDBJ whole genome shotgun (WGS) entry which is preliminary data.</text>
</comment>
<feature type="non-terminal residue" evidence="1">
    <location>
        <position position="110"/>
    </location>
</feature>
<dbReference type="AlphaFoldDB" id="X0XTU3"/>
<dbReference type="EMBL" id="BARS01048792">
    <property type="protein sequence ID" value="GAG28286.1"/>
    <property type="molecule type" value="Genomic_DNA"/>
</dbReference>
<proteinExistence type="predicted"/>
<gene>
    <name evidence="1" type="ORF">S01H1_73060</name>
</gene>